<dbReference type="GO" id="GO:0000460">
    <property type="term" value="P:maturation of 5.8S rRNA"/>
    <property type="evidence" value="ECO:0007669"/>
    <property type="project" value="TreeGrafter"/>
</dbReference>
<dbReference type="EMBL" id="JADBJN010000001">
    <property type="protein sequence ID" value="KAG5681510.1"/>
    <property type="molecule type" value="Genomic_DNA"/>
</dbReference>
<feature type="compositionally biased region" description="Acidic residues" evidence="3">
    <location>
        <begin position="260"/>
        <end position="276"/>
    </location>
</feature>
<evidence type="ECO:0000256" key="1">
    <source>
        <dbReference type="ARBA" id="ARBA00007462"/>
    </source>
</evidence>
<dbReference type="PANTHER" id="PTHR13245">
    <property type="entry name" value="RRP15-LIKE PROTEIN"/>
    <property type="match status" value="1"/>
</dbReference>
<feature type="compositionally biased region" description="Basic and acidic residues" evidence="3">
    <location>
        <begin position="205"/>
        <end position="221"/>
    </location>
</feature>
<dbReference type="AlphaFoldDB" id="A0A9J6CIX0"/>
<evidence type="ECO:0000313" key="5">
    <source>
        <dbReference type="Proteomes" id="UP001107558"/>
    </source>
</evidence>
<evidence type="ECO:0000256" key="2">
    <source>
        <dbReference type="ARBA" id="ARBA00017475"/>
    </source>
</evidence>
<reference evidence="4" key="1">
    <citation type="submission" date="2021-03" db="EMBL/GenBank/DDBJ databases">
        <title>Chromosome level genome of the anhydrobiotic midge Polypedilum vanderplanki.</title>
        <authorList>
            <person name="Yoshida Y."/>
            <person name="Kikawada T."/>
            <person name="Gusev O."/>
        </authorList>
    </citation>
    <scope>NUCLEOTIDE SEQUENCE</scope>
    <source>
        <strain evidence="4">NIAS01</strain>
        <tissue evidence="4">Whole body or cell culture</tissue>
    </source>
</reference>
<feature type="region of interest" description="Disordered" evidence="3">
    <location>
        <begin position="197"/>
        <end position="276"/>
    </location>
</feature>
<comment type="caution">
    <text evidence="4">The sequence shown here is derived from an EMBL/GenBank/DDBJ whole genome shotgun (WGS) entry which is preliminary data.</text>
</comment>
<feature type="compositionally biased region" description="Acidic residues" evidence="3">
    <location>
        <begin position="222"/>
        <end position="234"/>
    </location>
</feature>
<evidence type="ECO:0000313" key="4">
    <source>
        <dbReference type="EMBL" id="KAG5681510.1"/>
    </source>
</evidence>
<dbReference type="GO" id="GO:0030687">
    <property type="term" value="C:preribosome, large subunit precursor"/>
    <property type="evidence" value="ECO:0007669"/>
    <property type="project" value="TreeGrafter"/>
</dbReference>
<dbReference type="PANTHER" id="PTHR13245:SF14">
    <property type="entry name" value="RRP15-LIKE PROTEIN"/>
    <property type="match status" value="1"/>
</dbReference>
<proteinExistence type="inferred from homology"/>
<accession>A0A9J6CIX0</accession>
<feature type="compositionally biased region" description="Basic and acidic residues" evidence="3">
    <location>
        <begin position="92"/>
        <end position="114"/>
    </location>
</feature>
<protein>
    <recommendedName>
        <fullName evidence="2">RRP15-like protein</fullName>
    </recommendedName>
</protein>
<name>A0A9J6CIX0_POLVA</name>
<feature type="region of interest" description="Disordered" evidence="3">
    <location>
        <begin position="1"/>
        <end position="51"/>
    </location>
</feature>
<organism evidence="4 5">
    <name type="scientific">Polypedilum vanderplanki</name>
    <name type="common">Sleeping chironomid midge</name>
    <dbReference type="NCBI Taxonomy" id="319348"/>
    <lineage>
        <taxon>Eukaryota</taxon>
        <taxon>Metazoa</taxon>
        <taxon>Ecdysozoa</taxon>
        <taxon>Arthropoda</taxon>
        <taxon>Hexapoda</taxon>
        <taxon>Insecta</taxon>
        <taxon>Pterygota</taxon>
        <taxon>Neoptera</taxon>
        <taxon>Endopterygota</taxon>
        <taxon>Diptera</taxon>
        <taxon>Nematocera</taxon>
        <taxon>Chironomoidea</taxon>
        <taxon>Chironomidae</taxon>
        <taxon>Chironominae</taxon>
        <taxon>Polypedilum</taxon>
        <taxon>Polypedilum</taxon>
    </lineage>
</organism>
<feature type="compositionally biased region" description="Acidic residues" evidence="3">
    <location>
        <begin position="33"/>
        <end position="49"/>
    </location>
</feature>
<dbReference type="Pfam" id="PF07890">
    <property type="entry name" value="Rrp15p"/>
    <property type="match status" value="1"/>
</dbReference>
<feature type="region of interest" description="Disordered" evidence="3">
    <location>
        <begin position="92"/>
        <end position="123"/>
    </location>
</feature>
<dbReference type="GO" id="GO:0000470">
    <property type="term" value="P:maturation of LSU-rRNA"/>
    <property type="evidence" value="ECO:0007669"/>
    <property type="project" value="TreeGrafter"/>
</dbReference>
<feature type="compositionally biased region" description="Basic and acidic residues" evidence="3">
    <location>
        <begin position="245"/>
        <end position="259"/>
    </location>
</feature>
<sequence>MQKIEKKSVVVESDSDSESEQISIQDDDNRLSDDEDFPISEDEVSNEEIETSKKAWAGSISKILNSDKSVVLSKAKKIEDVEKKKEKKSYTFEIDGKQKDKDSDAEVTTEEKIKERKKRKEKRENKIKVFNLRLKPSIADLDRERTFRKIATRGVVQLFNAVKSANANLNKKLETVKIDSKRDEIIKSKETKKDFLDTLMTGPRARSELVDKEVKKEKMEEDSSDNISDDDDEDNNAKKSSWNALRDDFMTGKKVGWDKSDEDEEEENESMESESD</sequence>
<dbReference type="OrthoDB" id="20949at2759"/>
<comment type="similarity">
    <text evidence="1">Belongs to the RRP15 family.</text>
</comment>
<keyword evidence="5" id="KW-1185">Reference proteome</keyword>
<dbReference type="InterPro" id="IPR012459">
    <property type="entry name" value="Rrp15"/>
</dbReference>
<dbReference type="Proteomes" id="UP001107558">
    <property type="component" value="Chromosome 1"/>
</dbReference>
<evidence type="ECO:0000256" key="3">
    <source>
        <dbReference type="SAM" id="MobiDB-lite"/>
    </source>
</evidence>
<gene>
    <name evidence="4" type="ORF">PVAND_010936</name>
</gene>